<reference evidence="2 3" key="3">
    <citation type="submission" date="2017-03" db="EMBL/GenBank/DDBJ databases">
        <authorList>
            <person name="Regsiter A."/>
            <person name="William W."/>
        </authorList>
    </citation>
    <scope>NUCLEOTIDE SEQUENCE [LARGE SCALE GENOMIC DNA]</scope>
    <source>
        <strain evidence="2">PRJEB5721</strain>
    </source>
</reference>
<dbReference type="EMBL" id="CCCS020000023">
    <property type="protein sequence ID" value="CDQ09679.1"/>
    <property type="molecule type" value="Genomic_DNA"/>
</dbReference>
<reference evidence="1" key="2">
    <citation type="submission" date="2014-07" db="EMBL/GenBank/DDBJ databases">
        <title>Initial genome analysis of the psychrotolerant acidophile Acidithiobacillus ferrivorans CF27: insights into iron and sulfur oxidation pathways and into biofilm formation.</title>
        <authorList>
            <person name="Talla E."/>
            <person name="Hedrich S."/>
            <person name="Mangenot S."/>
            <person name="Ji B."/>
            <person name="Johnson D.B."/>
            <person name="Barbe V."/>
            <person name="Bonnefoy V."/>
        </authorList>
    </citation>
    <scope>NUCLEOTIDE SEQUENCE [LARGE SCALE GENOMIC DNA]</scope>
    <source>
        <strain evidence="1">CF27</strain>
    </source>
</reference>
<dbReference type="RefSeq" id="WP_051984733.1">
    <property type="nucleotide sequence ID" value="NZ_CCCS020000023.1"/>
</dbReference>
<accession>A0A060USX7</accession>
<evidence type="ECO:0000313" key="3">
    <source>
        <dbReference type="Proteomes" id="UP000193925"/>
    </source>
</evidence>
<protein>
    <submittedName>
        <fullName evidence="1">Putative DNA primase</fullName>
    </submittedName>
</protein>
<dbReference type="AlphaFoldDB" id="A0A060USX7"/>
<gene>
    <name evidence="1" type="ORF">AFERRI_30325</name>
    <name evidence="2" type="ORF">AFERRI_50277</name>
</gene>
<name>A0A060USX7_9PROT</name>
<dbReference type="GO" id="GO:0003677">
    <property type="term" value="F:DNA binding"/>
    <property type="evidence" value="ECO:0007669"/>
    <property type="project" value="InterPro"/>
</dbReference>
<evidence type="ECO:0000313" key="1">
    <source>
        <dbReference type="EMBL" id="CDQ09679.1"/>
    </source>
</evidence>
<dbReference type="GO" id="GO:0006260">
    <property type="term" value="P:DNA replication"/>
    <property type="evidence" value="ECO:0007669"/>
    <property type="project" value="InterPro"/>
</dbReference>
<dbReference type="Proteomes" id="UP000193925">
    <property type="component" value="Chromosome AFERRI"/>
</dbReference>
<dbReference type="Gene3D" id="3.90.580.10">
    <property type="entry name" value="Zinc finger, CHC2-type domain"/>
    <property type="match status" value="1"/>
</dbReference>
<evidence type="ECO:0000313" key="2">
    <source>
        <dbReference type="EMBL" id="SMH67076.1"/>
    </source>
</evidence>
<sequence length="146" mass="16152">MSAQPIQEILSQLQRVKKIAPDKWTALCPAHDDRRPSLSIREADDGKILLHCWAGCGAADIVNALGLTLADLFPRTNRYNVGEARSVHRVWAHREALQGIAHEAIIVRLFIARQAVGAPLDHDDLVRLALADERIGEALRVAEEGR</sequence>
<dbReference type="InterPro" id="IPR036977">
    <property type="entry name" value="DNA_primase_Znf_CHC2"/>
</dbReference>
<keyword evidence="3" id="KW-1185">Reference proteome</keyword>
<dbReference type="SUPFAM" id="SSF57783">
    <property type="entry name" value="Zinc beta-ribbon"/>
    <property type="match status" value="1"/>
</dbReference>
<organism evidence="1">
    <name type="scientific">Acidithiobacillus ferrivorans</name>
    <dbReference type="NCBI Taxonomy" id="160808"/>
    <lineage>
        <taxon>Bacteria</taxon>
        <taxon>Pseudomonadati</taxon>
        <taxon>Pseudomonadota</taxon>
        <taxon>Acidithiobacillia</taxon>
        <taxon>Acidithiobacillales</taxon>
        <taxon>Acidithiobacillaceae</taxon>
        <taxon>Acidithiobacillus</taxon>
    </lineage>
</organism>
<dbReference type="EMBL" id="LT841305">
    <property type="protein sequence ID" value="SMH67076.1"/>
    <property type="molecule type" value="Genomic_DNA"/>
</dbReference>
<dbReference type="GO" id="GO:0008270">
    <property type="term" value="F:zinc ion binding"/>
    <property type="evidence" value="ECO:0007669"/>
    <property type="project" value="InterPro"/>
</dbReference>
<reference evidence="1" key="1">
    <citation type="submission" date="2014-03" db="EMBL/GenBank/DDBJ databases">
        <authorList>
            <person name="Genoscope - CEA"/>
        </authorList>
    </citation>
    <scope>NUCLEOTIDE SEQUENCE [LARGE SCALE GENOMIC DNA]</scope>
    <source>
        <strain evidence="1">CF27</strain>
    </source>
</reference>
<proteinExistence type="predicted"/>